<evidence type="ECO:0000256" key="9">
    <source>
        <dbReference type="ARBA" id="ARBA00023163"/>
    </source>
</evidence>
<dbReference type="PROSITE" id="PS00028">
    <property type="entry name" value="ZINC_FINGER_C2H2_1"/>
    <property type="match status" value="6"/>
</dbReference>
<dbReference type="GO" id="GO:0000981">
    <property type="term" value="F:DNA-binding transcription factor activity, RNA polymerase II-specific"/>
    <property type="evidence" value="ECO:0007669"/>
    <property type="project" value="TreeGrafter"/>
</dbReference>
<dbReference type="Pfam" id="PF13465">
    <property type="entry name" value="zf-H2C2_2"/>
    <property type="match status" value="1"/>
</dbReference>
<dbReference type="OrthoDB" id="6077919at2759"/>
<evidence type="ECO:0000256" key="10">
    <source>
        <dbReference type="ARBA" id="ARBA00023242"/>
    </source>
</evidence>
<keyword evidence="4" id="KW-0677">Repeat</keyword>
<comment type="subcellular location">
    <subcellularLocation>
        <location evidence="1">Nucleus</location>
    </subcellularLocation>
</comment>
<evidence type="ECO:0000256" key="1">
    <source>
        <dbReference type="ARBA" id="ARBA00004123"/>
    </source>
</evidence>
<dbReference type="Pfam" id="PF00096">
    <property type="entry name" value="zf-C2H2"/>
    <property type="match status" value="2"/>
</dbReference>
<dbReference type="GO" id="GO:0042802">
    <property type="term" value="F:identical protein binding"/>
    <property type="evidence" value="ECO:0007669"/>
    <property type="project" value="UniProtKB-ARBA"/>
</dbReference>
<dbReference type="PROSITE" id="PS50157">
    <property type="entry name" value="ZINC_FINGER_C2H2_2"/>
    <property type="match status" value="6"/>
</dbReference>
<feature type="domain" description="C2H2-type" evidence="12">
    <location>
        <begin position="253"/>
        <end position="280"/>
    </location>
</feature>
<dbReference type="GO" id="GO:0005634">
    <property type="term" value="C:nucleus"/>
    <property type="evidence" value="ECO:0007669"/>
    <property type="project" value="UniProtKB-SubCell"/>
</dbReference>
<reference evidence="14 15" key="1">
    <citation type="submission" date="2025-04" db="UniProtKB">
        <authorList>
            <consortium name="RefSeq"/>
        </authorList>
    </citation>
    <scope>IDENTIFICATION</scope>
</reference>
<comment type="similarity">
    <text evidence="2">Belongs to the krueppel C2H2-type zinc-finger protein family.</text>
</comment>
<evidence type="ECO:0000313" key="14">
    <source>
        <dbReference type="RefSeq" id="XP_042565492.1"/>
    </source>
</evidence>
<accession>A0A8M1KNN5</accession>
<evidence type="ECO:0000313" key="13">
    <source>
        <dbReference type="Proteomes" id="UP000515152"/>
    </source>
</evidence>
<dbReference type="FunFam" id="3.30.160.60:FF:000931">
    <property type="entry name" value="zinc finger protein 697"/>
    <property type="match status" value="1"/>
</dbReference>
<dbReference type="RefSeq" id="XP_042565495.1">
    <property type="nucleotide sequence ID" value="XM_042709561.1"/>
</dbReference>
<keyword evidence="9" id="KW-0804">Transcription</keyword>
<protein>
    <submittedName>
        <fullName evidence="14 15">Zinc finger protein 571-like</fullName>
    </submittedName>
</protein>
<dbReference type="SMART" id="SM00355">
    <property type="entry name" value="ZnF_C2H2"/>
    <property type="match status" value="6"/>
</dbReference>
<keyword evidence="3" id="KW-0479">Metal-binding</keyword>
<keyword evidence="7" id="KW-0805">Transcription regulation</keyword>
<evidence type="ECO:0000313" key="17">
    <source>
        <dbReference type="RefSeq" id="XP_042565495.1"/>
    </source>
</evidence>
<evidence type="ECO:0000256" key="7">
    <source>
        <dbReference type="ARBA" id="ARBA00023015"/>
    </source>
</evidence>
<evidence type="ECO:0000259" key="12">
    <source>
        <dbReference type="PROSITE" id="PS50157"/>
    </source>
</evidence>
<keyword evidence="13" id="KW-1185">Reference proteome</keyword>
<evidence type="ECO:0000256" key="8">
    <source>
        <dbReference type="ARBA" id="ARBA00023125"/>
    </source>
</evidence>
<dbReference type="Proteomes" id="UP000515152">
    <property type="component" value="Chromosome 13"/>
</dbReference>
<feature type="domain" description="C2H2-type" evidence="12">
    <location>
        <begin position="371"/>
        <end position="395"/>
    </location>
</feature>
<evidence type="ECO:0000256" key="5">
    <source>
        <dbReference type="ARBA" id="ARBA00022771"/>
    </source>
</evidence>
<feature type="domain" description="C2H2-type" evidence="12">
    <location>
        <begin position="315"/>
        <end position="342"/>
    </location>
</feature>
<dbReference type="RefSeq" id="XP_042565493.1">
    <property type="nucleotide sequence ID" value="XM_042709559.1"/>
</dbReference>
<dbReference type="InterPro" id="IPR013087">
    <property type="entry name" value="Znf_C2H2_type"/>
</dbReference>
<dbReference type="FunFam" id="3.30.160.60:FF:000060">
    <property type="entry name" value="zinc finger protein 436"/>
    <property type="match status" value="1"/>
</dbReference>
<proteinExistence type="inferred from homology"/>
<dbReference type="GeneID" id="122133406"/>
<sequence>MLRVNIRQVKMMKQPHSASIPSPQPKLVCKGECNITACSDPKSAECIVVPISVKPEPDLDPYFLSLELPSRESEINRDDQKMKIDLLNLKSEIKSELSTDEHIYFDVAERIVDPFKDCLLKPENEQVNNHEIPEHSEESLGTLSEESMLYPTPQAKDHHNNSEVLVLNEPEGLNQEGRICHLLRYRSQVQKKHVKQQHHSVKETCKGRKRKTCEAKTKLKNSTTQACSLCGNIFANSNSLKVHMRIHTGEKPYACPTCGKAFAHSHWLKDHTRIHTGQKKPAKMQTFLCSKCDKTFSRADGLRIHMRRHSQEKPYACSMCEKRFVDINDMYKHIKLHSNIKPFVCTECGNSFHRQYTLEKHQRIHTGERPYNCPECGKALRYKYSLTMHMKTHRK</sequence>
<dbReference type="RefSeq" id="XP_042565494.1">
    <property type="nucleotide sequence ID" value="XM_042709560.1"/>
</dbReference>
<evidence type="ECO:0000256" key="2">
    <source>
        <dbReference type="ARBA" id="ARBA00006991"/>
    </source>
</evidence>
<keyword evidence="5 11" id="KW-0863">Zinc-finger</keyword>
<dbReference type="PANTHER" id="PTHR24394:SF48">
    <property type="entry name" value="ZINC FINGER PROTEIN 771"/>
    <property type="match status" value="1"/>
</dbReference>
<evidence type="ECO:0000313" key="15">
    <source>
        <dbReference type="RefSeq" id="XP_042565493.1"/>
    </source>
</evidence>
<evidence type="ECO:0000256" key="6">
    <source>
        <dbReference type="ARBA" id="ARBA00022833"/>
    </source>
</evidence>
<dbReference type="Pfam" id="PF13912">
    <property type="entry name" value="zf-C2H2_6"/>
    <property type="match status" value="1"/>
</dbReference>
<evidence type="ECO:0000256" key="4">
    <source>
        <dbReference type="ARBA" id="ARBA00022737"/>
    </source>
</evidence>
<dbReference type="FunFam" id="3.30.160.60:FF:001450">
    <property type="entry name" value="zinc finger protein 774"/>
    <property type="match status" value="1"/>
</dbReference>
<keyword evidence="8" id="KW-0238">DNA-binding</keyword>
<dbReference type="PANTHER" id="PTHR24394">
    <property type="entry name" value="ZINC FINGER PROTEIN"/>
    <property type="match status" value="1"/>
</dbReference>
<organism evidence="13 14">
    <name type="scientific">Clupea harengus</name>
    <name type="common">Atlantic herring</name>
    <dbReference type="NCBI Taxonomy" id="7950"/>
    <lineage>
        <taxon>Eukaryota</taxon>
        <taxon>Metazoa</taxon>
        <taxon>Chordata</taxon>
        <taxon>Craniata</taxon>
        <taxon>Vertebrata</taxon>
        <taxon>Euteleostomi</taxon>
        <taxon>Actinopterygii</taxon>
        <taxon>Neopterygii</taxon>
        <taxon>Teleostei</taxon>
        <taxon>Clupei</taxon>
        <taxon>Clupeiformes</taxon>
        <taxon>Clupeoidei</taxon>
        <taxon>Clupeidae</taxon>
        <taxon>Clupea</taxon>
    </lineage>
</organism>
<feature type="domain" description="C2H2-type" evidence="12">
    <location>
        <begin position="225"/>
        <end position="252"/>
    </location>
</feature>
<evidence type="ECO:0000256" key="11">
    <source>
        <dbReference type="PROSITE-ProRule" id="PRU00042"/>
    </source>
</evidence>
<dbReference type="FunFam" id="3.30.160.60:FF:000508">
    <property type="entry name" value="Myeloid zinc finger 1"/>
    <property type="match status" value="1"/>
</dbReference>
<dbReference type="GO" id="GO:0008270">
    <property type="term" value="F:zinc ion binding"/>
    <property type="evidence" value="ECO:0007669"/>
    <property type="project" value="UniProtKB-KW"/>
</dbReference>
<dbReference type="RefSeq" id="XP_042565492.1">
    <property type="nucleotide sequence ID" value="XM_042709558.1"/>
</dbReference>
<gene>
    <name evidence="14 15 16 17" type="primary">LOC122133406</name>
</gene>
<name>A0A8M1KNN5_CLUHA</name>
<keyword evidence="6" id="KW-0862">Zinc</keyword>
<feature type="domain" description="C2H2-type" evidence="12">
    <location>
        <begin position="287"/>
        <end position="314"/>
    </location>
</feature>
<feature type="domain" description="C2H2-type" evidence="12">
    <location>
        <begin position="343"/>
        <end position="370"/>
    </location>
</feature>
<evidence type="ECO:0000256" key="3">
    <source>
        <dbReference type="ARBA" id="ARBA00022723"/>
    </source>
</evidence>
<keyword evidence="10" id="KW-0539">Nucleus</keyword>
<dbReference type="FunFam" id="3.30.160.60:FF:002343">
    <property type="entry name" value="Zinc finger protein 33A"/>
    <property type="match status" value="1"/>
</dbReference>
<evidence type="ECO:0000313" key="16">
    <source>
        <dbReference type="RefSeq" id="XP_042565494.1"/>
    </source>
</evidence>
<dbReference type="AlphaFoldDB" id="A0A8M1KNN5"/>
<dbReference type="GO" id="GO:0003677">
    <property type="term" value="F:DNA binding"/>
    <property type="evidence" value="ECO:0007669"/>
    <property type="project" value="UniProtKB-KW"/>
</dbReference>
<dbReference type="KEGG" id="char:122133406"/>